<reference evidence="3 4" key="1">
    <citation type="journal article" date="2019" name="Int. J. Syst. Evol. Microbiol.">
        <title>The Global Catalogue of Microorganisms (GCM) 10K type strain sequencing project: providing services to taxonomists for standard genome sequencing and annotation.</title>
        <authorList>
            <consortium name="The Broad Institute Genomics Platform"/>
            <consortium name="The Broad Institute Genome Sequencing Center for Infectious Disease"/>
            <person name="Wu L."/>
            <person name="Ma J."/>
        </authorList>
    </citation>
    <scope>NUCLEOTIDE SEQUENCE [LARGE SCALE GENOMIC DNA]</scope>
    <source>
        <strain evidence="3 4">CGMCC 1.12125</strain>
    </source>
</reference>
<comment type="caution">
    <text evidence="3">The sequence shown here is derived from an EMBL/GenBank/DDBJ whole genome shotgun (WGS) entry which is preliminary data.</text>
</comment>
<dbReference type="InterPro" id="IPR015943">
    <property type="entry name" value="WD40/YVTN_repeat-like_dom_sf"/>
</dbReference>
<dbReference type="SUPFAM" id="SSF50998">
    <property type="entry name" value="Quinoprotein alcohol dehydrogenase-like"/>
    <property type="match status" value="3"/>
</dbReference>
<dbReference type="InterPro" id="IPR002372">
    <property type="entry name" value="PQQ_rpt_dom"/>
</dbReference>
<accession>A0ABD6CAL8</accession>
<evidence type="ECO:0000313" key="3">
    <source>
        <dbReference type="EMBL" id="MFD1587278.1"/>
    </source>
</evidence>
<dbReference type="AlphaFoldDB" id="A0ABD6CAL8"/>
<sequence>MDAMQPSRRTVLRSMGCVGVFGIAGRAIQGTRAQQADAESWPRPRYDAGHSGYAPKNTGPEGEVAVAWTLDVESWRAFQPVIVNGNWIRETADGAVSANAMADGTERWWVEFDAESVSVLSAFDGTVYVQMASGNDPENPTLHALSAADGSEQWQRADGATAIVDDVAYRTANGLVATATEDGLGRWRTDGRFSSVSVGDGTVYTVGVRDPETHPSKDDEAVFAFSASDGSQQWTFEPDGKEVSTVVVRGDTVYFETSASLVYAVAASDGTERWRTVTSAGTAPVVTDDTVYVQNSERLSALSATDGSERWRYTAEITGTSPIVVGDTVYVGTAEGLFALAVDDGSERWHFETKWPVKQSPAVVDGTVLFVTRDPRPQPGGTVYALSGTRSTSSPTPSTTTSSPPSTTTQTTPAHESTTEPTTAPRTTTQQTDSDSSSSTDTVTASTASSPADDQPATVVTETATTDEDGPGFGVLSTLAGFGVAGWHILSDSDE</sequence>
<feature type="region of interest" description="Disordered" evidence="1">
    <location>
        <begin position="371"/>
        <end position="472"/>
    </location>
</feature>
<dbReference type="Pfam" id="PF13360">
    <property type="entry name" value="PQQ_2"/>
    <property type="match status" value="2"/>
</dbReference>
<name>A0ABD6CAL8_9EURY</name>
<evidence type="ECO:0000256" key="1">
    <source>
        <dbReference type="SAM" id="MobiDB-lite"/>
    </source>
</evidence>
<dbReference type="Proteomes" id="UP001597119">
    <property type="component" value="Unassembled WGS sequence"/>
</dbReference>
<dbReference type="InterPro" id="IPR018391">
    <property type="entry name" value="PQQ_b-propeller_rpt"/>
</dbReference>
<dbReference type="Gene3D" id="2.40.128.630">
    <property type="match status" value="1"/>
</dbReference>
<dbReference type="PANTHER" id="PTHR34512">
    <property type="entry name" value="CELL SURFACE PROTEIN"/>
    <property type="match status" value="1"/>
</dbReference>
<dbReference type="PANTHER" id="PTHR34512:SF30">
    <property type="entry name" value="OUTER MEMBRANE PROTEIN ASSEMBLY FACTOR BAMB"/>
    <property type="match status" value="1"/>
</dbReference>
<dbReference type="InterPro" id="IPR011047">
    <property type="entry name" value="Quinoprotein_ADH-like_sf"/>
</dbReference>
<proteinExistence type="predicted"/>
<dbReference type="Gene3D" id="2.130.10.10">
    <property type="entry name" value="YVTN repeat-like/Quinoprotein amine dehydrogenase"/>
    <property type="match status" value="2"/>
</dbReference>
<dbReference type="PROSITE" id="PS51318">
    <property type="entry name" value="TAT"/>
    <property type="match status" value="1"/>
</dbReference>
<protein>
    <submittedName>
        <fullName evidence="3">PQQ-binding-like beta-propeller repeat protein</fullName>
    </submittedName>
</protein>
<dbReference type="InterPro" id="IPR006311">
    <property type="entry name" value="TAT_signal"/>
</dbReference>
<organism evidence="3 4">
    <name type="scientific">Halorientalis brevis</name>
    <dbReference type="NCBI Taxonomy" id="1126241"/>
    <lineage>
        <taxon>Archaea</taxon>
        <taxon>Methanobacteriati</taxon>
        <taxon>Methanobacteriota</taxon>
        <taxon>Stenosarchaea group</taxon>
        <taxon>Halobacteria</taxon>
        <taxon>Halobacteriales</taxon>
        <taxon>Haloarculaceae</taxon>
        <taxon>Halorientalis</taxon>
    </lineage>
</organism>
<feature type="domain" description="Pyrrolo-quinoline quinone repeat" evidence="2">
    <location>
        <begin position="219"/>
        <end position="391"/>
    </location>
</feature>
<dbReference type="RefSeq" id="WP_247374122.1">
    <property type="nucleotide sequence ID" value="NZ_JALLGV010000001.1"/>
</dbReference>
<dbReference type="EMBL" id="JBHUDJ010000003">
    <property type="protein sequence ID" value="MFD1587278.1"/>
    <property type="molecule type" value="Genomic_DNA"/>
</dbReference>
<feature type="compositionally biased region" description="Low complexity" evidence="1">
    <location>
        <begin position="387"/>
        <end position="464"/>
    </location>
</feature>
<feature type="domain" description="Pyrrolo-quinoline quinone repeat" evidence="2">
    <location>
        <begin position="66"/>
        <end position="159"/>
    </location>
</feature>
<keyword evidence="4" id="KW-1185">Reference proteome</keyword>
<evidence type="ECO:0000313" key="4">
    <source>
        <dbReference type="Proteomes" id="UP001597119"/>
    </source>
</evidence>
<gene>
    <name evidence="3" type="ORF">ACFR9U_09800</name>
</gene>
<evidence type="ECO:0000259" key="2">
    <source>
        <dbReference type="Pfam" id="PF13360"/>
    </source>
</evidence>
<dbReference type="SMART" id="SM00564">
    <property type="entry name" value="PQQ"/>
    <property type="match status" value="6"/>
</dbReference>